<dbReference type="PROSITE" id="PS51176">
    <property type="entry name" value="PDH_ADH"/>
    <property type="match status" value="1"/>
</dbReference>
<dbReference type="PANTHER" id="PTHR21363">
    <property type="entry name" value="PREPHENATE DEHYDROGENASE"/>
    <property type="match status" value="1"/>
</dbReference>
<evidence type="ECO:0000313" key="5">
    <source>
        <dbReference type="Proteomes" id="UP000776650"/>
    </source>
</evidence>
<dbReference type="Pfam" id="PF02153">
    <property type="entry name" value="PDH_N"/>
    <property type="match status" value="1"/>
</dbReference>
<dbReference type="EMBL" id="DYXM01000016">
    <property type="protein sequence ID" value="HJE89530.1"/>
    <property type="molecule type" value="Genomic_DNA"/>
</dbReference>
<dbReference type="GO" id="GO:0006571">
    <property type="term" value="P:tyrosine biosynthetic process"/>
    <property type="evidence" value="ECO:0007669"/>
    <property type="project" value="InterPro"/>
</dbReference>
<name>A0A921F1B2_9ACTN</name>
<dbReference type="AlphaFoldDB" id="A0A921F1B2"/>
<dbReference type="Gene3D" id="3.40.50.720">
    <property type="entry name" value="NAD(P)-binding Rossmann-like Domain"/>
    <property type="match status" value="1"/>
</dbReference>
<dbReference type="SUPFAM" id="SSF48179">
    <property type="entry name" value="6-phosphogluconate dehydrogenase C-terminal domain-like"/>
    <property type="match status" value="1"/>
</dbReference>
<dbReference type="RefSeq" id="WP_303910298.1">
    <property type="nucleotide sequence ID" value="NZ_DYXM01000016.1"/>
</dbReference>
<gene>
    <name evidence="4" type="ORF">K8V11_00795</name>
</gene>
<evidence type="ECO:0000256" key="2">
    <source>
        <dbReference type="ARBA" id="ARBA00023002"/>
    </source>
</evidence>
<dbReference type="GO" id="GO:0008977">
    <property type="term" value="F:prephenate dehydrogenase (NAD+) activity"/>
    <property type="evidence" value="ECO:0007669"/>
    <property type="project" value="UniProtKB-EC"/>
</dbReference>
<evidence type="ECO:0000259" key="3">
    <source>
        <dbReference type="PROSITE" id="PS51176"/>
    </source>
</evidence>
<comment type="caution">
    <text evidence="4">The sequence shown here is derived from an EMBL/GenBank/DDBJ whole genome shotgun (WGS) entry which is preliminary data.</text>
</comment>
<dbReference type="Pfam" id="PF20463">
    <property type="entry name" value="PDH_C"/>
    <property type="match status" value="1"/>
</dbReference>
<sequence>MDTFQSDADQPEHGHSLAAARQAAGPVCVLGLGLIGGSLLRCLDAGTAAIPAAAANTGTAAAAAASPPPRAFGWNRSPATVDAARAAGHDASADLPATLERARAEDALVVVGVPMPAVASVLAEVARIHPGAQLTDVVSVKGPVRDAVRAAGLAAGYVGSHPMAGTNSTGWSATDPELFAGSRWVITSDGGGAESTWRRVAALGSSTGSRLVTLPADEHDRAVARISHLPHVLAEALAIAGDAGGDAALALGAGSFRDGTRVAGTPPDLVRAICEPNAAALEVALAEAVEELGASLEQLRRTGSLGDLVDRGSAGRAAFEARQGDAGEAPQEITIGAPGWLDAAVAAGRRGREISVAF</sequence>
<dbReference type="InterPro" id="IPR046826">
    <property type="entry name" value="PDH_N"/>
</dbReference>
<reference evidence="4" key="1">
    <citation type="journal article" date="2021" name="PeerJ">
        <title>Extensive microbial diversity within the chicken gut microbiome revealed by metagenomics and culture.</title>
        <authorList>
            <person name="Gilroy R."/>
            <person name="Ravi A."/>
            <person name="Getino M."/>
            <person name="Pursley I."/>
            <person name="Horton D.L."/>
            <person name="Alikhan N.F."/>
            <person name="Baker D."/>
            <person name="Gharbi K."/>
            <person name="Hall N."/>
            <person name="Watson M."/>
            <person name="Adriaenssens E.M."/>
            <person name="Foster-Nyarko E."/>
            <person name="Jarju S."/>
            <person name="Secka A."/>
            <person name="Antonio M."/>
            <person name="Oren A."/>
            <person name="Chaudhuri R.R."/>
            <person name="La Ragione R."/>
            <person name="Hildebrand F."/>
            <person name="Pallen M.J."/>
        </authorList>
    </citation>
    <scope>NUCLEOTIDE SEQUENCE</scope>
    <source>
        <strain evidence="4">ChiGjej1B1-18357</strain>
    </source>
</reference>
<dbReference type="InterPro" id="IPR003099">
    <property type="entry name" value="Prephen_DH"/>
</dbReference>
<dbReference type="InterPro" id="IPR046825">
    <property type="entry name" value="PDH_C"/>
</dbReference>
<dbReference type="Gene3D" id="1.10.3660.10">
    <property type="entry name" value="6-phosphogluconate dehydrogenase C-terminal like domain"/>
    <property type="match status" value="1"/>
</dbReference>
<dbReference type="Proteomes" id="UP000776650">
    <property type="component" value="Unassembled WGS sequence"/>
</dbReference>
<evidence type="ECO:0000256" key="1">
    <source>
        <dbReference type="ARBA" id="ARBA00007964"/>
    </source>
</evidence>
<feature type="domain" description="Prephenate/arogenate dehydrogenase" evidence="3">
    <location>
        <begin position="25"/>
        <end position="330"/>
    </location>
</feature>
<dbReference type="InterPro" id="IPR050812">
    <property type="entry name" value="Preph/Arog_dehydrog"/>
</dbReference>
<dbReference type="EC" id="1.3.1.12" evidence="4"/>
<dbReference type="SUPFAM" id="SSF51735">
    <property type="entry name" value="NAD(P)-binding Rossmann-fold domains"/>
    <property type="match status" value="1"/>
</dbReference>
<dbReference type="NCBIfam" id="NF005108">
    <property type="entry name" value="PRK06545.1-6"/>
    <property type="match status" value="1"/>
</dbReference>
<dbReference type="GO" id="GO:0070403">
    <property type="term" value="F:NAD+ binding"/>
    <property type="evidence" value="ECO:0007669"/>
    <property type="project" value="InterPro"/>
</dbReference>
<comment type="similarity">
    <text evidence="1">Belongs to the prephenate/arogenate dehydrogenase family.</text>
</comment>
<proteinExistence type="inferred from homology"/>
<protein>
    <submittedName>
        <fullName evidence="4">Prephenate dehydrogenase</fullName>
        <ecNumber evidence="4">1.3.1.12</ecNumber>
    </submittedName>
</protein>
<evidence type="ECO:0000313" key="4">
    <source>
        <dbReference type="EMBL" id="HJE89530.1"/>
    </source>
</evidence>
<dbReference type="InterPro" id="IPR036291">
    <property type="entry name" value="NAD(P)-bd_dom_sf"/>
</dbReference>
<reference evidence="4" key="2">
    <citation type="submission" date="2021-09" db="EMBL/GenBank/DDBJ databases">
        <authorList>
            <person name="Gilroy R."/>
        </authorList>
    </citation>
    <scope>NUCLEOTIDE SEQUENCE</scope>
    <source>
        <strain evidence="4">ChiGjej1B1-18357</strain>
    </source>
</reference>
<dbReference type="InterPro" id="IPR008927">
    <property type="entry name" value="6-PGluconate_DH-like_C_sf"/>
</dbReference>
<dbReference type="PANTHER" id="PTHR21363:SF0">
    <property type="entry name" value="PREPHENATE DEHYDROGENASE [NADP(+)]"/>
    <property type="match status" value="1"/>
</dbReference>
<dbReference type="GO" id="GO:0004665">
    <property type="term" value="F:prephenate dehydrogenase (NADP+) activity"/>
    <property type="evidence" value="ECO:0007669"/>
    <property type="project" value="InterPro"/>
</dbReference>
<organism evidence="4 5">
    <name type="scientific">Dietzia timorensis</name>
    <dbReference type="NCBI Taxonomy" id="499555"/>
    <lineage>
        <taxon>Bacteria</taxon>
        <taxon>Bacillati</taxon>
        <taxon>Actinomycetota</taxon>
        <taxon>Actinomycetes</taxon>
        <taxon>Mycobacteriales</taxon>
        <taxon>Dietziaceae</taxon>
        <taxon>Dietzia</taxon>
    </lineage>
</organism>
<accession>A0A921F1B2</accession>
<keyword evidence="2 4" id="KW-0560">Oxidoreductase</keyword>